<feature type="domain" description="GCK" evidence="10">
    <location>
        <begin position="43"/>
        <end position="116"/>
    </location>
</feature>
<feature type="compositionally biased region" description="Basic and acidic residues" evidence="9">
    <location>
        <begin position="1"/>
        <end position="16"/>
    </location>
</feature>
<evidence type="ECO:0000313" key="12">
    <source>
        <dbReference type="Proteomes" id="UP000530660"/>
    </source>
</evidence>
<dbReference type="PANTHER" id="PTHR21622">
    <property type="entry name" value="COILED-COIL-HELIX-COILED-COIL-HELIX DOMAIN CONTAINING 4"/>
    <property type="match status" value="1"/>
</dbReference>
<comment type="caution">
    <text evidence="11">The sequence shown here is derived from an EMBL/GenBank/DDBJ whole genome shotgun (WGS) entry which is preliminary data.</text>
</comment>
<gene>
    <name evidence="11" type="primary">CHCHD4</name>
    <name evidence="11" type="ORF">F1559_000225</name>
</gene>
<dbReference type="PANTHER" id="PTHR21622:SF0">
    <property type="entry name" value="COILED-COIL-HELIX-COILED-COIL-HELIX DOMAIN CONTAINING 4"/>
    <property type="match status" value="1"/>
</dbReference>
<keyword evidence="3" id="KW-0653">Protein transport</keyword>
<dbReference type="PROSITE" id="PS51808">
    <property type="entry name" value="CHCH"/>
    <property type="match status" value="1"/>
</dbReference>
<evidence type="ECO:0000259" key="10">
    <source>
        <dbReference type="SMART" id="SM01227"/>
    </source>
</evidence>
<proteinExistence type="predicted"/>
<sequence>MERSHTVEEPTRREAPTDQASVNARPDLPDDGRTKEQMIEDALNCPCIDSLKRGPCGDSFIAAYRCFLESESEPRGSDCYDAFQRMQDCMLAHPDEYHFDDADPEEEPDSESLSEQVQRKEQSLAGSGTMSRSGAHSARGSGPDSSAESTRSQALVAAASSNEDEQEGPKSEPQAK</sequence>
<evidence type="ECO:0000256" key="9">
    <source>
        <dbReference type="SAM" id="MobiDB-lite"/>
    </source>
</evidence>
<evidence type="ECO:0000256" key="1">
    <source>
        <dbReference type="ARBA" id="ARBA00004173"/>
    </source>
</evidence>
<evidence type="ECO:0000256" key="6">
    <source>
        <dbReference type="ARBA" id="ARBA00023128"/>
    </source>
</evidence>
<feature type="compositionally biased region" description="Basic and acidic residues" evidence="9">
    <location>
        <begin position="167"/>
        <end position="176"/>
    </location>
</feature>
<keyword evidence="2" id="KW-0813">Transport</keyword>
<dbReference type="OrthoDB" id="7481291at2759"/>
<feature type="region of interest" description="Disordered" evidence="9">
    <location>
        <begin position="1"/>
        <end position="34"/>
    </location>
</feature>
<dbReference type="InterPro" id="IPR039289">
    <property type="entry name" value="CHCHD4"/>
</dbReference>
<name>A0A7J7IP57_9RHOD</name>
<evidence type="ECO:0000256" key="7">
    <source>
        <dbReference type="ARBA" id="ARBA00023157"/>
    </source>
</evidence>
<keyword evidence="8" id="KW-0676">Redox-active center</keyword>
<dbReference type="SMART" id="SM01227">
    <property type="entry name" value="GCK"/>
    <property type="match status" value="1"/>
</dbReference>
<keyword evidence="5" id="KW-0811">Translocation</keyword>
<evidence type="ECO:0000256" key="3">
    <source>
        <dbReference type="ARBA" id="ARBA00022927"/>
    </source>
</evidence>
<dbReference type="Gene3D" id="1.10.287.2900">
    <property type="match status" value="1"/>
</dbReference>
<keyword evidence="6" id="KW-0496">Mitochondrion</keyword>
<comment type="subcellular location">
    <subcellularLocation>
        <location evidence="1">Mitochondrion</location>
    </subcellularLocation>
</comment>
<dbReference type="Pfam" id="PF07802">
    <property type="entry name" value="GCK"/>
    <property type="match status" value="1"/>
</dbReference>
<evidence type="ECO:0000256" key="4">
    <source>
        <dbReference type="ARBA" id="ARBA00023002"/>
    </source>
</evidence>
<organism evidence="11 12">
    <name type="scientific">Cyanidiococcus yangmingshanensis</name>
    <dbReference type="NCBI Taxonomy" id="2690220"/>
    <lineage>
        <taxon>Eukaryota</taxon>
        <taxon>Rhodophyta</taxon>
        <taxon>Bangiophyceae</taxon>
        <taxon>Cyanidiales</taxon>
        <taxon>Cyanidiaceae</taxon>
        <taxon>Cyanidiococcus</taxon>
    </lineage>
</organism>
<keyword evidence="12" id="KW-1185">Reference proteome</keyword>
<evidence type="ECO:0000256" key="2">
    <source>
        <dbReference type="ARBA" id="ARBA00022448"/>
    </source>
</evidence>
<feature type="region of interest" description="Disordered" evidence="9">
    <location>
        <begin position="94"/>
        <end position="176"/>
    </location>
</feature>
<dbReference type="GO" id="GO:0015035">
    <property type="term" value="F:protein-disulfide reductase activity"/>
    <property type="evidence" value="ECO:0007669"/>
    <property type="project" value="InterPro"/>
</dbReference>
<dbReference type="GO" id="GO:0005758">
    <property type="term" value="C:mitochondrial intermembrane space"/>
    <property type="evidence" value="ECO:0007669"/>
    <property type="project" value="TreeGrafter"/>
</dbReference>
<protein>
    <submittedName>
        <fullName evidence="11">Mitochondrial intermembrane space import and assembly protein</fullName>
    </submittedName>
</protein>
<keyword evidence="4" id="KW-0560">Oxidoreductase</keyword>
<dbReference type="Proteomes" id="UP000530660">
    <property type="component" value="Unassembled WGS sequence"/>
</dbReference>
<dbReference type="EMBL" id="VWRR01000003">
    <property type="protein sequence ID" value="KAF6004334.1"/>
    <property type="molecule type" value="Genomic_DNA"/>
</dbReference>
<evidence type="ECO:0000313" key="11">
    <source>
        <dbReference type="EMBL" id="KAF6004334.1"/>
    </source>
</evidence>
<feature type="compositionally biased region" description="Polar residues" evidence="9">
    <location>
        <begin position="143"/>
        <end position="153"/>
    </location>
</feature>
<dbReference type="AlphaFoldDB" id="A0A7J7IP57"/>
<keyword evidence="7" id="KW-1015">Disulfide bond</keyword>
<accession>A0A7J7IP57</accession>
<reference evidence="11 12" key="1">
    <citation type="journal article" date="2020" name="J. Phycol.">
        <title>Comparative genome analysis reveals Cyanidiococcus gen. nov., a new extremophilic red algal genus sister to Cyanidioschyzon (Cyanidioschyzonaceae, Rhodophyta).</title>
        <authorList>
            <person name="Liu S.-L."/>
            <person name="Chiang Y.-R."/>
            <person name="Yoon H.S."/>
            <person name="Fu H.-Y."/>
        </authorList>
    </citation>
    <scope>NUCLEOTIDE SEQUENCE [LARGE SCALE GENOMIC DNA]</scope>
    <source>
        <strain evidence="11 12">THAL066</strain>
    </source>
</reference>
<evidence type="ECO:0000256" key="8">
    <source>
        <dbReference type="ARBA" id="ARBA00023284"/>
    </source>
</evidence>
<feature type="compositionally biased region" description="Low complexity" evidence="9">
    <location>
        <begin position="131"/>
        <end position="142"/>
    </location>
</feature>
<dbReference type="InterPro" id="IPR012891">
    <property type="entry name" value="GCK_dom"/>
</dbReference>
<evidence type="ECO:0000256" key="5">
    <source>
        <dbReference type="ARBA" id="ARBA00023010"/>
    </source>
</evidence>
<feature type="compositionally biased region" description="Acidic residues" evidence="9">
    <location>
        <begin position="102"/>
        <end position="112"/>
    </location>
</feature>
<dbReference type="GO" id="GO:0045041">
    <property type="term" value="P:protein import into mitochondrial intermembrane space"/>
    <property type="evidence" value="ECO:0007669"/>
    <property type="project" value="InterPro"/>
</dbReference>